<evidence type="ECO:0000256" key="1">
    <source>
        <dbReference type="PROSITE-ProRule" id="PRU00023"/>
    </source>
</evidence>
<dbReference type="Gene3D" id="1.25.40.20">
    <property type="entry name" value="Ankyrin repeat-containing domain"/>
    <property type="match status" value="1"/>
</dbReference>
<evidence type="ECO:0000313" key="3">
    <source>
        <dbReference type="Proteomes" id="UP001205185"/>
    </source>
</evidence>
<keyword evidence="1" id="KW-0040">ANK repeat</keyword>
<proteinExistence type="predicted"/>
<dbReference type="PROSITE" id="PS50297">
    <property type="entry name" value="ANK_REP_REGION"/>
    <property type="match status" value="1"/>
</dbReference>
<comment type="caution">
    <text evidence="2">The sequence shown here is derived from an EMBL/GenBank/DDBJ whole genome shotgun (WGS) entry which is preliminary data.</text>
</comment>
<keyword evidence="3" id="KW-1185">Reference proteome</keyword>
<dbReference type="PROSITE" id="PS50088">
    <property type="entry name" value="ANK_REPEAT"/>
    <property type="match status" value="1"/>
</dbReference>
<organism evidence="2 3">
    <name type="scientific">Actinokineospora diospyrosa</name>
    <dbReference type="NCBI Taxonomy" id="103728"/>
    <lineage>
        <taxon>Bacteria</taxon>
        <taxon>Bacillati</taxon>
        <taxon>Actinomycetota</taxon>
        <taxon>Actinomycetes</taxon>
        <taxon>Pseudonocardiales</taxon>
        <taxon>Pseudonocardiaceae</taxon>
        <taxon>Actinokineospora</taxon>
    </lineage>
</organism>
<accession>A0ABT1IB34</accession>
<sequence>MPTPADPAARSPHRVTAFADPAAEFLAHACLTYGADGPERIAHASRILVDHPSIVDASFAVPVVLGDPERVREWLARDRGAALAQTGPFDWEPLLYLTYGRLGVGDPVGVAQQLLDAGADPDTGYLWEGLASPFTALTGCFGRGEGDQPPHPSGLALARVLLAAGASPNDSQTLYNCQFRSDDAHLRLLFEFGLGQGEPPWTMAPPTRRMLHDVLLWAASTGQRDRVALLLEHGVEADPGIEGHPIHRGLSPVELAQHNGHPEVAALLLASSVD</sequence>
<reference evidence="2 3" key="1">
    <citation type="submission" date="2022-06" db="EMBL/GenBank/DDBJ databases">
        <title>Genomic Encyclopedia of Archaeal and Bacterial Type Strains, Phase II (KMG-II): from individual species to whole genera.</title>
        <authorList>
            <person name="Goeker M."/>
        </authorList>
    </citation>
    <scope>NUCLEOTIDE SEQUENCE [LARGE SCALE GENOMIC DNA]</scope>
    <source>
        <strain evidence="2 3">DSM 44255</strain>
    </source>
</reference>
<evidence type="ECO:0000313" key="2">
    <source>
        <dbReference type="EMBL" id="MCP2269566.1"/>
    </source>
</evidence>
<dbReference type="InterPro" id="IPR036770">
    <property type="entry name" value="Ankyrin_rpt-contain_sf"/>
</dbReference>
<protein>
    <recommendedName>
        <fullName evidence="4">Ankyrin repeat protein</fullName>
    </recommendedName>
</protein>
<gene>
    <name evidence="2" type="ORF">LV75_002055</name>
</gene>
<dbReference type="EMBL" id="JAMTCO010000005">
    <property type="protein sequence ID" value="MCP2269566.1"/>
    <property type="molecule type" value="Genomic_DNA"/>
</dbReference>
<name>A0ABT1IB34_9PSEU</name>
<dbReference type="RefSeq" id="WP_253886566.1">
    <property type="nucleotide sequence ID" value="NZ_BAAAVB010000012.1"/>
</dbReference>
<dbReference type="Proteomes" id="UP001205185">
    <property type="component" value="Unassembled WGS sequence"/>
</dbReference>
<dbReference type="SUPFAM" id="SSF48403">
    <property type="entry name" value="Ankyrin repeat"/>
    <property type="match status" value="1"/>
</dbReference>
<dbReference type="InterPro" id="IPR002110">
    <property type="entry name" value="Ankyrin_rpt"/>
</dbReference>
<feature type="repeat" description="ANK" evidence="1">
    <location>
        <begin position="248"/>
        <end position="274"/>
    </location>
</feature>
<evidence type="ECO:0008006" key="4">
    <source>
        <dbReference type="Google" id="ProtNLM"/>
    </source>
</evidence>